<dbReference type="InterPro" id="IPR000569">
    <property type="entry name" value="HECT_dom"/>
</dbReference>
<feature type="compositionally biased region" description="Acidic residues" evidence="7">
    <location>
        <begin position="912"/>
        <end position="926"/>
    </location>
</feature>
<keyword evidence="5 6" id="KW-0833">Ubl conjugation pathway</keyword>
<keyword evidence="4" id="KW-0808">Transferase</keyword>
<dbReference type="SUPFAM" id="SSF56204">
    <property type="entry name" value="Hect, E3 ligase catalytic domain"/>
    <property type="match status" value="1"/>
</dbReference>
<dbReference type="PANTHER" id="PTHR45670">
    <property type="entry name" value="E3 UBIQUITIN-PROTEIN LIGASE TRIP12"/>
    <property type="match status" value="1"/>
</dbReference>
<protein>
    <recommendedName>
        <fullName evidence="3">HECT-type E3 ubiquitin transferase</fullName>
        <ecNumber evidence="3">2.3.2.26</ecNumber>
    </recommendedName>
</protein>
<dbReference type="GO" id="GO:0043161">
    <property type="term" value="P:proteasome-mediated ubiquitin-dependent protein catabolic process"/>
    <property type="evidence" value="ECO:0007669"/>
    <property type="project" value="TreeGrafter"/>
</dbReference>
<dbReference type="InterPro" id="IPR016024">
    <property type="entry name" value="ARM-type_fold"/>
</dbReference>
<dbReference type="SMART" id="SM00119">
    <property type="entry name" value="HECTc"/>
    <property type="match status" value="1"/>
</dbReference>
<dbReference type="Gene3D" id="1.25.10.10">
    <property type="entry name" value="Leucine-rich Repeat Variant"/>
    <property type="match status" value="1"/>
</dbReference>
<reference evidence="9" key="1">
    <citation type="submission" date="2023-07" db="EMBL/GenBank/DDBJ databases">
        <title>A chromosome-level genome assembly of Lolium multiflorum.</title>
        <authorList>
            <person name="Chen Y."/>
            <person name="Copetti D."/>
            <person name="Kolliker R."/>
            <person name="Studer B."/>
        </authorList>
    </citation>
    <scope>NUCLEOTIDE SEQUENCE</scope>
    <source>
        <strain evidence="9">02402/16</strain>
        <tissue evidence="9">Leaf</tissue>
    </source>
</reference>
<accession>A0AAD8TUK2</accession>
<dbReference type="Gene3D" id="3.30.2410.10">
    <property type="entry name" value="Hect, E3 ligase catalytic domain"/>
    <property type="match status" value="1"/>
</dbReference>
<evidence type="ECO:0000256" key="4">
    <source>
        <dbReference type="ARBA" id="ARBA00022679"/>
    </source>
</evidence>
<evidence type="ECO:0000256" key="1">
    <source>
        <dbReference type="ARBA" id="ARBA00000885"/>
    </source>
</evidence>
<evidence type="ECO:0000256" key="7">
    <source>
        <dbReference type="SAM" id="MobiDB-lite"/>
    </source>
</evidence>
<dbReference type="GO" id="GO:0061630">
    <property type="term" value="F:ubiquitin protein ligase activity"/>
    <property type="evidence" value="ECO:0007669"/>
    <property type="project" value="UniProtKB-EC"/>
</dbReference>
<evidence type="ECO:0000259" key="8">
    <source>
        <dbReference type="PROSITE" id="PS50237"/>
    </source>
</evidence>
<gene>
    <name evidence="9" type="ORF">QYE76_009186</name>
</gene>
<dbReference type="InterPro" id="IPR057948">
    <property type="entry name" value="TPR_TRIP12_N"/>
</dbReference>
<dbReference type="Pfam" id="PF25579">
    <property type="entry name" value="TPR_TRIP12_N"/>
    <property type="match status" value="1"/>
</dbReference>
<dbReference type="Pfam" id="PF00632">
    <property type="entry name" value="HECT"/>
    <property type="match status" value="1"/>
</dbReference>
<dbReference type="CDD" id="cd00078">
    <property type="entry name" value="HECTc"/>
    <property type="match status" value="1"/>
</dbReference>
<evidence type="ECO:0000256" key="2">
    <source>
        <dbReference type="ARBA" id="ARBA00006331"/>
    </source>
</evidence>
<feature type="domain" description="HECT" evidence="8">
    <location>
        <begin position="962"/>
        <end position="1329"/>
    </location>
</feature>
<dbReference type="InterPro" id="IPR045322">
    <property type="entry name" value="HECTD1/TRIP12-like"/>
</dbReference>
<evidence type="ECO:0000313" key="9">
    <source>
        <dbReference type="EMBL" id="KAK1692489.1"/>
    </source>
</evidence>
<dbReference type="GO" id="GO:0000209">
    <property type="term" value="P:protein polyubiquitination"/>
    <property type="evidence" value="ECO:0007669"/>
    <property type="project" value="TreeGrafter"/>
</dbReference>
<feature type="active site" description="Glycyl thioester intermediate" evidence="6">
    <location>
        <position position="1296"/>
    </location>
</feature>
<dbReference type="Gene3D" id="3.30.2160.10">
    <property type="entry name" value="Hect, E3 ligase catalytic domain"/>
    <property type="match status" value="1"/>
</dbReference>
<dbReference type="PANTHER" id="PTHR45670:SF3">
    <property type="entry name" value="HECT-TYPE E3 UBIQUITIN TRANSFERASE"/>
    <property type="match status" value="1"/>
</dbReference>
<evidence type="ECO:0000256" key="6">
    <source>
        <dbReference type="PROSITE-ProRule" id="PRU00104"/>
    </source>
</evidence>
<organism evidence="9 10">
    <name type="scientific">Lolium multiflorum</name>
    <name type="common">Italian ryegrass</name>
    <name type="synonym">Lolium perenne subsp. multiflorum</name>
    <dbReference type="NCBI Taxonomy" id="4521"/>
    <lineage>
        <taxon>Eukaryota</taxon>
        <taxon>Viridiplantae</taxon>
        <taxon>Streptophyta</taxon>
        <taxon>Embryophyta</taxon>
        <taxon>Tracheophyta</taxon>
        <taxon>Spermatophyta</taxon>
        <taxon>Magnoliopsida</taxon>
        <taxon>Liliopsida</taxon>
        <taxon>Poales</taxon>
        <taxon>Poaceae</taxon>
        <taxon>BOP clade</taxon>
        <taxon>Pooideae</taxon>
        <taxon>Poodae</taxon>
        <taxon>Poeae</taxon>
        <taxon>Poeae Chloroplast Group 2 (Poeae type)</taxon>
        <taxon>Loliodinae</taxon>
        <taxon>Loliinae</taxon>
        <taxon>Lolium</taxon>
    </lineage>
</organism>
<comment type="catalytic activity">
    <reaction evidence="1">
        <text>S-ubiquitinyl-[E2 ubiquitin-conjugating enzyme]-L-cysteine + [acceptor protein]-L-lysine = [E2 ubiquitin-conjugating enzyme]-L-cysteine + N(6)-ubiquitinyl-[acceptor protein]-L-lysine.</text>
        <dbReference type="EC" id="2.3.2.26"/>
    </reaction>
</comment>
<dbReference type="SUPFAM" id="SSF48371">
    <property type="entry name" value="ARM repeat"/>
    <property type="match status" value="1"/>
</dbReference>
<comment type="caution">
    <text evidence="9">The sequence shown here is derived from an EMBL/GenBank/DDBJ whole genome shotgun (WGS) entry which is preliminary data.</text>
</comment>
<sequence length="1329" mass="148328">MADVLAYLPYVVPALADKDQGADGHLAALETLCVALPYAYPDLLITVDKVDCFVTRLPALVSASGADQGNMAVLAAQAIAGVVEQLPEWAESFEKNGAVQALRDRMLAVDNMELAEKCLLALKLICEECPHQCLRHGVAAAVLQFFDFFPTNEQKVALKIVAEIVEECDEADVPKAMEAAPALCNLLQSSDNTIQKSALSCLCMIASNAHGKAEHMDMLCELKVVDTAMRMLEKDGWKTIGDENLTGILGLLKNISSASAKAVKSLFDLGVCDLLKQMITYYSSSQSNSDKLQMLVELINQLMRPLETSDALKNAIVEQNPYLDQLSSIVTLLIQVAKCGALSSVCYTCIVLIGNIVEVSTPAFLIELQKTANLSSFLMCLLARKKRHVVFETLKVSKSLLKKQHQFFFESFDKEGVKHAIDAIQAQEKDRNSNHKLKMKNKMQEHCVCFNLDSDASSTDRCKIENNAILNLAEEIKKSFSVVKASNKSPYRLGCFTTFVKGYFAKLNGHTTTTPTQNLDRCRELSEVSRRLLSDKLPSTSTFVFAKSGSAKDLSDYLCNMAYLKPNLNNRQYLLERAKEVQCRLQKFAHLALEMSNESSVKPLEILVEKLLDSLHMSYESFPVILSHHKQSTRESTMIPLRYSGIEDSESLHIKFVKARREKELQGYGGVLPIPISSKPDAIEADLWPNICSARNRQGSSRLMFSYKGIQLKSSATIFESLVRLMNEGKSDITLDQSFWKEVHRISYKRNKSKKISTLSSSDARLSAVHEKLEQSLLKGPFFSAMFLGKLPGDVDESDPSYNLLFTLKILEGLNRFSYQLSMDEKIRLFAESCLRDLDDIKVTISPIPQHQFTSILLTSKLELQMQESLFEVGLVPSWCVYLVETCPFLFSFNARWKYFCLTLHRSFMGDDTSDPDSPNEEDEASDASNEAANKTKKYKVTRGNILESAISMMAKHGSSTKTIEVAFEGEAGTGRGPTIEFYSTVSHELQRFGLGMWRGDNARKAEGETGFVHSSFGLFPQPWSSEVTSSRGIEFSDVVQKFKLLGHIVARAVLDGRILDISLSKAFYKIILGQELDIYDIPSFDPELGKTVVEFQALVKRKKFLESSSETTSYPSADLSYKNVRLEDLCLDFTLPGNPEYELVPGGSDKMVTLDSLEEYVYLIVDATLKSGIAKQIEAFKSAFNEVFALKTLRMFNEEEMERILCGEHDAWASSKLADHIEFDHGYDAHSPPVVNFLEILREFGREEQRAFIQFSTGAPTLPLGGLASLNPKLTVVRKQCDGCVDGELPSVNTCRHFIKLPPYSSKEIMREKLKYALAEGLGSFHLS</sequence>
<dbReference type="Gene3D" id="3.90.1750.10">
    <property type="entry name" value="Hect, E3 ligase catalytic domains"/>
    <property type="match status" value="1"/>
</dbReference>
<comment type="similarity">
    <text evidence="2">Belongs to the UPL family. K-HECT subfamily.</text>
</comment>
<feature type="region of interest" description="Disordered" evidence="7">
    <location>
        <begin position="911"/>
        <end position="934"/>
    </location>
</feature>
<dbReference type="InterPro" id="IPR035983">
    <property type="entry name" value="Hect_E3_ubiquitin_ligase"/>
</dbReference>
<evidence type="ECO:0000256" key="3">
    <source>
        <dbReference type="ARBA" id="ARBA00012485"/>
    </source>
</evidence>
<evidence type="ECO:0000256" key="5">
    <source>
        <dbReference type="ARBA" id="ARBA00022786"/>
    </source>
</evidence>
<dbReference type="EC" id="2.3.2.26" evidence="3"/>
<name>A0AAD8TUK2_LOLMU</name>
<evidence type="ECO:0000313" key="10">
    <source>
        <dbReference type="Proteomes" id="UP001231189"/>
    </source>
</evidence>
<keyword evidence="10" id="KW-1185">Reference proteome</keyword>
<dbReference type="EMBL" id="JAUUTY010000001">
    <property type="protein sequence ID" value="KAK1692489.1"/>
    <property type="molecule type" value="Genomic_DNA"/>
</dbReference>
<dbReference type="Proteomes" id="UP001231189">
    <property type="component" value="Unassembled WGS sequence"/>
</dbReference>
<proteinExistence type="inferred from homology"/>
<dbReference type="InterPro" id="IPR011989">
    <property type="entry name" value="ARM-like"/>
</dbReference>
<dbReference type="PROSITE" id="PS50237">
    <property type="entry name" value="HECT"/>
    <property type="match status" value="1"/>
</dbReference>